<evidence type="ECO:0000256" key="5">
    <source>
        <dbReference type="ARBA" id="ARBA00023015"/>
    </source>
</evidence>
<evidence type="ECO:0000313" key="14">
    <source>
        <dbReference type="RefSeq" id="XP_026287857.1"/>
    </source>
</evidence>
<accession>A0A6J1T4I8</accession>
<dbReference type="PANTHER" id="PTHR23110">
    <property type="entry name" value="BTB DOMAIN TRANSCRIPTION FACTOR"/>
    <property type="match status" value="1"/>
</dbReference>
<feature type="compositionally biased region" description="Low complexity" evidence="10">
    <location>
        <begin position="150"/>
        <end position="163"/>
    </location>
</feature>
<keyword evidence="9" id="KW-0479">Metal-binding</keyword>
<keyword evidence="13" id="KW-1185">Reference proteome</keyword>
<keyword evidence="2" id="KW-0217">Developmental protein</keyword>
<dbReference type="GO" id="GO:0008406">
    <property type="term" value="P:gonad development"/>
    <property type="evidence" value="ECO:0007669"/>
    <property type="project" value="UniProtKB-ARBA"/>
</dbReference>
<dbReference type="InterPro" id="IPR013087">
    <property type="entry name" value="Znf_C2H2_type"/>
</dbReference>
<dbReference type="GO" id="GO:0016199">
    <property type="term" value="P:axon midline choice point recognition"/>
    <property type="evidence" value="ECO:0007669"/>
    <property type="project" value="UniProtKB-ARBA"/>
</dbReference>
<dbReference type="SUPFAM" id="SSF57667">
    <property type="entry name" value="beta-beta-alpha zinc fingers"/>
    <property type="match status" value="1"/>
</dbReference>
<feature type="compositionally biased region" description="Polar residues" evidence="10">
    <location>
        <begin position="194"/>
        <end position="208"/>
    </location>
</feature>
<dbReference type="GO" id="GO:0035167">
    <property type="term" value="P:larval lymph gland hemopoiesis"/>
    <property type="evidence" value="ECO:0007669"/>
    <property type="project" value="UniProtKB-ARBA"/>
</dbReference>
<dbReference type="Pfam" id="PF00651">
    <property type="entry name" value="BTB"/>
    <property type="match status" value="1"/>
</dbReference>
<feature type="compositionally biased region" description="Polar residues" evidence="10">
    <location>
        <begin position="306"/>
        <end position="316"/>
    </location>
</feature>
<dbReference type="SMART" id="SM00355">
    <property type="entry name" value="ZnF_C2H2"/>
    <property type="match status" value="2"/>
</dbReference>
<keyword evidence="9" id="KW-0862">Zinc</keyword>
<feature type="compositionally biased region" description="Pro residues" evidence="10">
    <location>
        <begin position="374"/>
        <end position="395"/>
    </location>
</feature>
<evidence type="ECO:0000256" key="6">
    <source>
        <dbReference type="ARBA" id="ARBA00023163"/>
    </source>
</evidence>
<evidence type="ECO:0000256" key="3">
    <source>
        <dbReference type="ARBA" id="ARBA00022782"/>
    </source>
</evidence>
<dbReference type="GO" id="GO:0006357">
    <property type="term" value="P:regulation of transcription by RNA polymerase II"/>
    <property type="evidence" value="ECO:0007669"/>
    <property type="project" value="TreeGrafter"/>
</dbReference>
<dbReference type="Proteomes" id="UP000504606">
    <property type="component" value="Unplaced"/>
</dbReference>
<dbReference type="KEGG" id="foc:113213119"/>
<dbReference type="AlphaFoldDB" id="A0A6J1T4I8"/>
<feature type="domain" description="BTB" evidence="11">
    <location>
        <begin position="32"/>
        <end position="97"/>
    </location>
</feature>
<evidence type="ECO:0000259" key="11">
    <source>
        <dbReference type="PROSITE" id="PS50097"/>
    </source>
</evidence>
<keyword evidence="9" id="KW-0863">Zinc-finger</keyword>
<dbReference type="RefSeq" id="XP_026287857.1">
    <property type="nucleotide sequence ID" value="XM_026432072.2"/>
</dbReference>
<dbReference type="OrthoDB" id="10261408at2759"/>
<feature type="compositionally biased region" description="Low complexity" evidence="10">
    <location>
        <begin position="469"/>
        <end position="498"/>
    </location>
</feature>
<evidence type="ECO:0000256" key="7">
    <source>
        <dbReference type="ARBA" id="ARBA00023242"/>
    </source>
</evidence>
<dbReference type="GO" id="GO:0005634">
    <property type="term" value="C:nucleus"/>
    <property type="evidence" value="ECO:0007669"/>
    <property type="project" value="UniProtKB-SubCell"/>
</dbReference>
<evidence type="ECO:0000256" key="1">
    <source>
        <dbReference type="ARBA" id="ARBA00004123"/>
    </source>
</evidence>
<dbReference type="InterPro" id="IPR051095">
    <property type="entry name" value="Dros_DevTransReg"/>
</dbReference>
<dbReference type="SUPFAM" id="SSF54695">
    <property type="entry name" value="POZ domain"/>
    <property type="match status" value="1"/>
</dbReference>
<evidence type="ECO:0000256" key="8">
    <source>
        <dbReference type="ARBA" id="ARBA00037382"/>
    </source>
</evidence>
<comment type="function">
    <text evidence="8">Putative transcription factor required for axon growth and guidance in the central and peripheral nervous systems. Repels CNS axons away from the midline by promoting the expression of the midline repellent sli and its receptor robo.</text>
</comment>
<dbReference type="InterPro" id="IPR036236">
    <property type="entry name" value="Znf_C2H2_sf"/>
</dbReference>
<keyword evidence="7" id="KW-0539">Nucleus</keyword>
<evidence type="ECO:0000259" key="12">
    <source>
        <dbReference type="PROSITE" id="PS50157"/>
    </source>
</evidence>
<dbReference type="GO" id="GO:0008270">
    <property type="term" value="F:zinc ion binding"/>
    <property type="evidence" value="ECO:0007669"/>
    <property type="project" value="UniProtKB-KW"/>
</dbReference>
<dbReference type="Gene3D" id="3.30.710.10">
    <property type="entry name" value="Potassium Channel Kv1.1, Chain A"/>
    <property type="match status" value="1"/>
</dbReference>
<feature type="compositionally biased region" description="Low complexity" evidence="10">
    <location>
        <begin position="177"/>
        <end position="189"/>
    </location>
</feature>
<keyword evidence="5" id="KW-0805">Transcription regulation</keyword>
<keyword evidence="6" id="KW-0804">Transcription</keyword>
<dbReference type="GO" id="GO:0007464">
    <property type="term" value="P:R3/R4 cell fate commitment"/>
    <property type="evidence" value="ECO:0007669"/>
    <property type="project" value="UniProtKB-ARBA"/>
</dbReference>
<gene>
    <name evidence="14" type="primary">LOC113213119</name>
</gene>
<comment type="subcellular location">
    <subcellularLocation>
        <location evidence="1">Nucleus</location>
    </subcellularLocation>
</comment>
<evidence type="ECO:0000256" key="10">
    <source>
        <dbReference type="SAM" id="MobiDB-lite"/>
    </source>
</evidence>
<dbReference type="GO" id="GO:0045476">
    <property type="term" value="P:nurse cell apoptotic process"/>
    <property type="evidence" value="ECO:0007669"/>
    <property type="project" value="UniProtKB-ARBA"/>
</dbReference>
<dbReference type="CDD" id="cd18315">
    <property type="entry name" value="BTB_POZ_BAB-like"/>
    <property type="match status" value="1"/>
</dbReference>
<keyword evidence="3" id="KW-0221">Differentiation</keyword>
<dbReference type="GeneID" id="113213119"/>
<dbReference type="SMART" id="SM00225">
    <property type="entry name" value="BTB"/>
    <property type="match status" value="1"/>
</dbReference>
<reference evidence="14" key="1">
    <citation type="submission" date="2025-08" db="UniProtKB">
        <authorList>
            <consortium name="RefSeq"/>
        </authorList>
    </citation>
    <scope>IDENTIFICATION</scope>
    <source>
        <tissue evidence="14">Whole organism</tissue>
    </source>
</reference>
<dbReference type="GO" id="GO:0045467">
    <property type="term" value="P:R7 cell development"/>
    <property type="evidence" value="ECO:0007669"/>
    <property type="project" value="UniProtKB-ARBA"/>
</dbReference>
<evidence type="ECO:0000313" key="13">
    <source>
        <dbReference type="Proteomes" id="UP000504606"/>
    </source>
</evidence>
<feature type="region of interest" description="Disordered" evidence="10">
    <location>
        <begin position="125"/>
        <end position="208"/>
    </location>
</feature>
<name>A0A6J1T4I8_FRAOC</name>
<evidence type="ECO:0000256" key="9">
    <source>
        <dbReference type="PROSITE-ProRule" id="PRU00042"/>
    </source>
</evidence>
<dbReference type="Gene3D" id="3.30.160.60">
    <property type="entry name" value="Classic Zinc Finger"/>
    <property type="match status" value="1"/>
</dbReference>
<feature type="region of interest" description="Disordered" evidence="10">
    <location>
        <begin position="261"/>
        <end position="286"/>
    </location>
</feature>
<protein>
    <submittedName>
        <fullName evidence="14">Broad-complex core protein isoforms 1/2/3/4/5 isoform X1</fullName>
    </submittedName>
</protein>
<feature type="compositionally biased region" description="Acidic residues" evidence="10">
    <location>
        <begin position="125"/>
        <end position="140"/>
    </location>
</feature>
<organism evidence="13 14">
    <name type="scientific">Frankliniella occidentalis</name>
    <name type="common">Western flower thrips</name>
    <name type="synonym">Euthrips occidentalis</name>
    <dbReference type="NCBI Taxonomy" id="133901"/>
    <lineage>
        <taxon>Eukaryota</taxon>
        <taxon>Metazoa</taxon>
        <taxon>Ecdysozoa</taxon>
        <taxon>Arthropoda</taxon>
        <taxon>Hexapoda</taxon>
        <taxon>Insecta</taxon>
        <taxon>Pterygota</taxon>
        <taxon>Neoptera</taxon>
        <taxon>Paraneoptera</taxon>
        <taxon>Thysanoptera</taxon>
        <taxon>Terebrantia</taxon>
        <taxon>Thripoidea</taxon>
        <taxon>Thripidae</taxon>
        <taxon>Frankliniella</taxon>
    </lineage>
</organism>
<feature type="region of interest" description="Disordered" evidence="10">
    <location>
        <begin position="463"/>
        <end position="498"/>
    </location>
</feature>
<feature type="compositionally biased region" description="Pro residues" evidence="10">
    <location>
        <begin position="340"/>
        <end position="350"/>
    </location>
</feature>
<dbReference type="GO" id="GO:0007526">
    <property type="term" value="P:larval somatic muscle development"/>
    <property type="evidence" value="ECO:0007669"/>
    <property type="project" value="UniProtKB-ARBA"/>
</dbReference>
<feature type="region of interest" description="Disordered" evidence="10">
    <location>
        <begin position="298"/>
        <end position="401"/>
    </location>
</feature>
<proteinExistence type="predicted"/>
<dbReference type="PANTHER" id="PTHR23110:SF111">
    <property type="entry name" value="LONGITUDINALS LACKING PROTEIN, ISOFORMS F_I_K_T"/>
    <property type="match status" value="1"/>
</dbReference>
<sequence length="498" mass="53774">MGSSQQFSLRWNNYLHHITSAFDSLRSDLDLVDVTLSCEGKKIKAHKMLLSACSSYFKDLFKENPCQHPVIVFRNVNFSDLEALIDFMYQGEVNVVQEQLASFLTTAELLAVQGLTDGNAKDLTENLEEENSEPTEETVTEIDAHTLKRTNSSTNNTTFNTPNLSPASPQAKRKKWSAPATASAASATSHKSRNSSNETKQLSRTSLSSGVNSVDIIPVLPQVKVEMPDFLEADSDQISFNNSEPVENPLEDISSLEHNLSAAVGSSKEESLDVYGGNSSDTGEITGEQMTPAELSQVLAKAGPSSEGSQDSLQARTQRRPARPFVIKVRPAEDEARQPRQPPARRPPIPVRKRSSENEARRLQVRLSRLSPGLEPPAPPGPARDPLELPPPPSPSSSAHSCEVCGKQYGHPMSLIQHRKIHLGSTTCSVCHKVLNRTHDLKIHMALKHGAIGGKVPAAQAQDAVKDTGAAQGGAQQRAAQGSSTPGGAQRAAQGVAR</sequence>
<keyword evidence="4" id="KW-0524">Neurogenesis</keyword>
<evidence type="ECO:0000256" key="2">
    <source>
        <dbReference type="ARBA" id="ARBA00022473"/>
    </source>
</evidence>
<feature type="domain" description="C2H2-type" evidence="12">
    <location>
        <begin position="400"/>
        <end position="427"/>
    </location>
</feature>
<dbReference type="InterPro" id="IPR011333">
    <property type="entry name" value="SKP1/BTB/POZ_sf"/>
</dbReference>
<dbReference type="InterPro" id="IPR000210">
    <property type="entry name" value="BTB/POZ_dom"/>
</dbReference>
<dbReference type="PROSITE" id="PS50097">
    <property type="entry name" value="BTB"/>
    <property type="match status" value="1"/>
</dbReference>
<evidence type="ECO:0000256" key="4">
    <source>
        <dbReference type="ARBA" id="ARBA00022902"/>
    </source>
</evidence>
<dbReference type="PROSITE" id="PS00028">
    <property type="entry name" value="ZINC_FINGER_C2H2_1"/>
    <property type="match status" value="2"/>
</dbReference>
<dbReference type="PROSITE" id="PS50157">
    <property type="entry name" value="ZINC_FINGER_C2H2_2"/>
    <property type="match status" value="1"/>
</dbReference>
<dbReference type="GO" id="GO:0048813">
    <property type="term" value="P:dendrite morphogenesis"/>
    <property type="evidence" value="ECO:0007669"/>
    <property type="project" value="UniProtKB-ARBA"/>
</dbReference>